<accession>A0A830GLA9</accession>
<dbReference type="AlphaFoldDB" id="A0A830GLA9"/>
<protein>
    <recommendedName>
        <fullName evidence="2">DUF7974 domain-containing protein</fullName>
    </recommendedName>
</protein>
<dbReference type="InterPro" id="IPR058280">
    <property type="entry name" value="DUF7974"/>
</dbReference>
<feature type="region of interest" description="Disordered" evidence="1">
    <location>
        <begin position="1"/>
        <end position="35"/>
    </location>
</feature>
<evidence type="ECO:0000313" key="3">
    <source>
        <dbReference type="EMBL" id="GGN93331.1"/>
    </source>
</evidence>
<dbReference type="Pfam" id="PF25929">
    <property type="entry name" value="DUF7974"/>
    <property type="match status" value="1"/>
</dbReference>
<dbReference type="RefSeq" id="WP_188996733.1">
    <property type="nucleotide sequence ID" value="NZ_BMOU01000002.1"/>
</dbReference>
<dbReference type="Proteomes" id="UP000605784">
    <property type="component" value="Unassembled WGS sequence"/>
</dbReference>
<gene>
    <name evidence="3" type="ORF">GCM10009030_18690</name>
</gene>
<reference evidence="3" key="2">
    <citation type="submission" date="2020-09" db="EMBL/GenBank/DDBJ databases">
        <authorList>
            <person name="Sun Q."/>
            <person name="Ohkuma M."/>
        </authorList>
    </citation>
    <scope>NUCLEOTIDE SEQUENCE</scope>
    <source>
        <strain evidence="3">JCM 17820</strain>
    </source>
</reference>
<reference evidence="3" key="1">
    <citation type="journal article" date="2014" name="Int. J. Syst. Evol. Microbiol.">
        <title>Complete genome sequence of Corynebacterium casei LMG S-19264T (=DSM 44701T), isolated from a smear-ripened cheese.</title>
        <authorList>
            <consortium name="US DOE Joint Genome Institute (JGI-PGF)"/>
            <person name="Walter F."/>
            <person name="Albersmeier A."/>
            <person name="Kalinowski J."/>
            <person name="Ruckert C."/>
        </authorList>
    </citation>
    <scope>NUCLEOTIDE SEQUENCE</scope>
    <source>
        <strain evidence="3">JCM 17820</strain>
    </source>
</reference>
<organism evidence="3 4">
    <name type="scientific">Haloarcula pellucida</name>
    <dbReference type="NCBI Taxonomy" id="1427151"/>
    <lineage>
        <taxon>Archaea</taxon>
        <taxon>Methanobacteriati</taxon>
        <taxon>Methanobacteriota</taxon>
        <taxon>Stenosarchaea group</taxon>
        <taxon>Halobacteria</taxon>
        <taxon>Halobacteriales</taxon>
        <taxon>Haloarculaceae</taxon>
        <taxon>Haloarcula</taxon>
    </lineage>
</organism>
<evidence type="ECO:0000256" key="1">
    <source>
        <dbReference type="SAM" id="MobiDB-lite"/>
    </source>
</evidence>
<dbReference type="EMBL" id="BMOU01000002">
    <property type="protein sequence ID" value="GGN93331.1"/>
    <property type="molecule type" value="Genomic_DNA"/>
</dbReference>
<name>A0A830GLA9_9EURY</name>
<sequence length="178" mass="20290">MRRIYESDALERDDDAFTPRRREETPKPAAMRSVPGESLSRYLVPAWLAHRAIRVAVETPQSSYPTGTTVPVTVTLRNAFPFPVSVRTRTPRLWTWHVDGAPEASRVPESLPEEERVFTFDRGERKEFRRRWTGLFKVSETEWEPAEPGEYTLGAYVDVDDAAGKGLAAETTVRIEPE</sequence>
<keyword evidence="4" id="KW-1185">Reference proteome</keyword>
<feature type="compositionally biased region" description="Basic and acidic residues" evidence="1">
    <location>
        <begin position="1"/>
        <end position="26"/>
    </location>
</feature>
<evidence type="ECO:0000259" key="2">
    <source>
        <dbReference type="Pfam" id="PF25929"/>
    </source>
</evidence>
<evidence type="ECO:0000313" key="4">
    <source>
        <dbReference type="Proteomes" id="UP000605784"/>
    </source>
</evidence>
<comment type="caution">
    <text evidence="3">The sequence shown here is derived from an EMBL/GenBank/DDBJ whole genome shotgun (WGS) entry which is preliminary data.</text>
</comment>
<proteinExistence type="predicted"/>
<feature type="domain" description="DUF7974" evidence="2">
    <location>
        <begin position="42"/>
        <end position="176"/>
    </location>
</feature>